<keyword evidence="3" id="KW-0274">FAD</keyword>
<dbReference type="Gene3D" id="3.50.50.60">
    <property type="entry name" value="FAD/NAD(P)-binding domain"/>
    <property type="match status" value="1"/>
</dbReference>
<comment type="cofactor">
    <cofactor evidence="1">
        <name>FAD</name>
        <dbReference type="ChEBI" id="CHEBI:57692"/>
    </cofactor>
</comment>
<dbReference type="SUPFAM" id="SSF54373">
    <property type="entry name" value="FAD-linked reductases, C-terminal domain"/>
    <property type="match status" value="1"/>
</dbReference>
<evidence type="ECO:0000256" key="2">
    <source>
        <dbReference type="ARBA" id="ARBA00022630"/>
    </source>
</evidence>
<evidence type="ECO:0000256" key="1">
    <source>
        <dbReference type="ARBA" id="ARBA00001974"/>
    </source>
</evidence>
<name>A0ABD5VIU8_9EURY</name>
<keyword evidence="4 6" id="KW-0560">Oxidoreductase</keyword>
<dbReference type="Gene3D" id="3.30.9.10">
    <property type="entry name" value="D-Amino Acid Oxidase, subunit A, domain 2"/>
    <property type="match status" value="1"/>
</dbReference>
<evidence type="ECO:0000256" key="3">
    <source>
        <dbReference type="ARBA" id="ARBA00022827"/>
    </source>
</evidence>
<dbReference type="AlphaFoldDB" id="A0ABD5VIU8"/>
<keyword evidence="2" id="KW-0285">Flavoprotein</keyword>
<evidence type="ECO:0000313" key="6">
    <source>
        <dbReference type="EMBL" id="MFC6953394.1"/>
    </source>
</evidence>
<dbReference type="GO" id="GO:0050131">
    <property type="term" value="F:N-methyl-L-amino-acid oxidase activity"/>
    <property type="evidence" value="ECO:0007669"/>
    <property type="project" value="UniProtKB-EC"/>
</dbReference>
<dbReference type="EC" id="1.5.3.2" evidence="6"/>
<comment type="caution">
    <text evidence="6">The sequence shown here is derived from an EMBL/GenBank/DDBJ whole genome shotgun (WGS) entry which is preliminary data.</text>
</comment>
<organism evidence="6 7">
    <name type="scientific">Halorubellus litoreus</name>
    <dbReference type="NCBI Taxonomy" id="755308"/>
    <lineage>
        <taxon>Archaea</taxon>
        <taxon>Methanobacteriati</taxon>
        <taxon>Methanobacteriota</taxon>
        <taxon>Stenosarchaea group</taxon>
        <taxon>Halobacteria</taxon>
        <taxon>Halobacteriales</taxon>
        <taxon>Halorubellaceae</taxon>
        <taxon>Halorubellus</taxon>
    </lineage>
</organism>
<protein>
    <submittedName>
        <fullName evidence="6">N-methyl-L-tryptophan oxidase</fullName>
        <ecNumber evidence="6">1.5.3.2</ecNumber>
    </submittedName>
</protein>
<dbReference type="PANTHER" id="PTHR10961">
    <property type="entry name" value="PEROXISOMAL SARCOSINE OXIDASE"/>
    <property type="match status" value="1"/>
</dbReference>
<reference evidence="6 7" key="1">
    <citation type="journal article" date="2019" name="Int. J. Syst. Evol. Microbiol.">
        <title>The Global Catalogue of Microorganisms (GCM) 10K type strain sequencing project: providing services to taxonomists for standard genome sequencing and annotation.</title>
        <authorList>
            <consortium name="The Broad Institute Genomics Platform"/>
            <consortium name="The Broad Institute Genome Sequencing Center for Infectious Disease"/>
            <person name="Wu L."/>
            <person name="Ma J."/>
        </authorList>
    </citation>
    <scope>NUCLEOTIDE SEQUENCE [LARGE SCALE GENOMIC DNA]</scope>
    <source>
        <strain evidence="6 7">GX26</strain>
    </source>
</reference>
<evidence type="ECO:0000259" key="5">
    <source>
        <dbReference type="Pfam" id="PF01266"/>
    </source>
</evidence>
<dbReference type="RefSeq" id="WP_336350354.1">
    <property type="nucleotide sequence ID" value="NZ_JAZAQL010000002.1"/>
</dbReference>
<accession>A0ABD5VIU8</accession>
<feature type="domain" description="FAD dependent oxidoreductase" evidence="5">
    <location>
        <begin position="7"/>
        <end position="358"/>
    </location>
</feature>
<dbReference type="NCBIfam" id="NF008425">
    <property type="entry name" value="PRK11259.1"/>
    <property type="match status" value="1"/>
</dbReference>
<dbReference type="SUPFAM" id="SSF51905">
    <property type="entry name" value="FAD/NAD(P)-binding domain"/>
    <property type="match status" value="1"/>
</dbReference>
<keyword evidence="7" id="KW-1185">Reference proteome</keyword>
<gene>
    <name evidence="6" type="primary">solA</name>
    <name evidence="6" type="ORF">ACFQGB_11020</name>
</gene>
<dbReference type="PANTHER" id="PTHR10961:SF7">
    <property type="entry name" value="FAD DEPENDENT OXIDOREDUCTASE DOMAIN-CONTAINING PROTEIN"/>
    <property type="match status" value="1"/>
</dbReference>
<sequence>MVESHEVLVVGVGGMGSAACAHLAERGVDVLGIERFDVPHDEGSSHGSTRIIRKAYHEHPDYVPLLERAYENWRDLESATGRDLLHITGSVNACPPEADLVANAREACETHDLEYETMTGAELNDRYPGYGLPEGYDVLVQPDGGFVDCERAVSAHVERTHAAGGTVHAREAVTDWSATEDGVVVETDRETYRADRLVLAAGAWTGDLLDDLDGVAVPERQVLGWFQPPTDPDAFTPDAFPVFLTQNDEGTEYYGFPRYDRPGVKVGVYHHLHETVDPDDVDEPTREDEALLRDALSEQFPGANGPTMGLETCMFTNTPDMDFVLDTHPEHEHVVVAAGFSGHGFKMASAIGEVLADLAVDGDTDLPVDAFRLDRDALAD</sequence>
<dbReference type="InterPro" id="IPR045170">
    <property type="entry name" value="MTOX"/>
</dbReference>
<dbReference type="Proteomes" id="UP001596395">
    <property type="component" value="Unassembled WGS sequence"/>
</dbReference>
<dbReference type="InterPro" id="IPR036188">
    <property type="entry name" value="FAD/NAD-bd_sf"/>
</dbReference>
<evidence type="ECO:0000313" key="7">
    <source>
        <dbReference type="Proteomes" id="UP001596395"/>
    </source>
</evidence>
<dbReference type="EMBL" id="JBHSXN010000002">
    <property type="protein sequence ID" value="MFC6953394.1"/>
    <property type="molecule type" value="Genomic_DNA"/>
</dbReference>
<proteinExistence type="predicted"/>
<evidence type="ECO:0000256" key="4">
    <source>
        <dbReference type="ARBA" id="ARBA00023002"/>
    </source>
</evidence>
<dbReference type="InterPro" id="IPR006076">
    <property type="entry name" value="FAD-dep_OxRdtase"/>
</dbReference>
<dbReference type="Pfam" id="PF01266">
    <property type="entry name" value="DAO"/>
    <property type="match status" value="1"/>
</dbReference>